<evidence type="ECO:0000256" key="4">
    <source>
        <dbReference type="ARBA" id="ARBA00022980"/>
    </source>
</evidence>
<dbReference type="PANTHER" id="PTHR46909:SF1">
    <property type="entry name" value="LARGE RIBOSOMAL SUBUNIT PROTEIN BL36M"/>
    <property type="match status" value="1"/>
</dbReference>
<comment type="similarity">
    <text evidence="2 7">Belongs to the bacterial ribosomal protein bL36 family.</text>
</comment>
<comment type="subcellular location">
    <subcellularLocation>
        <location evidence="1">Mitochondrion</location>
    </subcellularLocation>
</comment>
<evidence type="ECO:0000313" key="9">
    <source>
        <dbReference type="Proteomes" id="UP001562425"/>
    </source>
</evidence>
<keyword evidence="4 7" id="KW-0689">Ribosomal protein</keyword>
<dbReference type="PANTHER" id="PTHR46909">
    <property type="entry name" value="39S RIBOSOMAL PROTEIN L36, MITOCHONDRIAL"/>
    <property type="match status" value="1"/>
</dbReference>
<keyword evidence="9" id="KW-1185">Reference proteome</keyword>
<dbReference type="Pfam" id="PF00444">
    <property type="entry name" value="Ribosomal_L36"/>
    <property type="match status" value="1"/>
</dbReference>
<dbReference type="EMBL" id="JBEHCU010007931">
    <property type="protein sequence ID" value="KAL1390303.1"/>
    <property type="molecule type" value="Genomic_DNA"/>
</dbReference>
<organism evidence="8 9">
    <name type="scientific">Culex pipiens pipiens</name>
    <name type="common">Northern house mosquito</name>
    <dbReference type="NCBI Taxonomy" id="38569"/>
    <lineage>
        <taxon>Eukaryota</taxon>
        <taxon>Metazoa</taxon>
        <taxon>Ecdysozoa</taxon>
        <taxon>Arthropoda</taxon>
        <taxon>Hexapoda</taxon>
        <taxon>Insecta</taxon>
        <taxon>Pterygota</taxon>
        <taxon>Neoptera</taxon>
        <taxon>Endopterygota</taxon>
        <taxon>Diptera</taxon>
        <taxon>Nematocera</taxon>
        <taxon>Culicoidea</taxon>
        <taxon>Culicidae</taxon>
        <taxon>Culicinae</taxon>
        <taxon>Culicini</taxon>
        <taxon>Culex</taxon>
        <taxon>Culex</taxon>
    </lineage>
</organism>
<evidence type="ECO:0000256" key="3">
    <source>
        <dbReference type="ARBA" id="ARBA00022946"/>
    </source>
</evidence>
<gene>
    <name evidence="8" type="ORF">pipiens_012442</name>
</gene>
<dbReference type="GO" id="GO:1990904">
    <property type="term" value="C:ribonucleoprotein complex"/>
    <property type="evidence" value="ECO:0007669"/>
    <property type="project" value="UniProtKB-KW"/>
</dbReference>
<dbReference type="SUPFAM" id="SSF57840">
    <property type="entry name" value="Ribosomal protein L36"/>
    <property type="match status" value="1"/>
</dbReference>
<evidence type="ECO:0000313" key="8">
    <source>
        <dbReference type="EMBL" id="KAL1390303.1"/>
    </source>
</evidence>
<dbReference type="Proteomes" id="UP001562425">
    <property type="component" value="Unassembled WGS sequence"/>
</dbReference>
<evidence type="ECO:0000256" key="5">
    <source>
        <dbReference type="ARBA" id="ARBA00023128"/>
    </source>
</evidence>
<comment type="caution">
    <text evidence="8">The sequence shown here is derived from an EMBL/GenBank/DDBJ whole genome shotgun (WGS) entry which is preliminary data.</text>
</comment>
<dbReference type="NCBIfam" id="TIGR01022">
    <property type="entry name" value="rpmJ_bact"/>
    <property type="match status" value="1"/>
</dbReference>
<dbReference type="InterPro" id="IPR000473">
    <property type="entry name" value="Ribosomal_bL36"/>
</dbReference>
<accession>A0ABD1D2B3</accession>
<keyword evidence="3" id="KW-0809">Transit peptide</keyword>
<evidence type="ECO:0000256" key="6">
    <source>
        <dbReference type="ARBA" id="ARBA00023274"/>
    </source>
</evidence>
<keyword evidence="5" id="KW-0496">Mitochondrion</keyword>
<dbReference type="GO" id="GO:0005739">
    <property type="term" value="C:mitochondrion"/>
    <property type="evidence" value="ECO:0007669"/>
    <property type="project" value="UniProtKB-SubCell"/>
</dbReference>
<sequence length="150" mass="16525">MCKSSCINSPMWNVLSRCRLLTSTPLLGTLASASRCTAASLFHVLAGSGAGTCPISPLANQSASSRTPQLNQSPAQLLLPTAGPLLSQVCGFKVKGRLKRRCKDCYFVVRQQRLFVICKTHPRHKQMSMKKRDHNTWILTDATQSPVRAW</sequence>
<dbReference type="AlphaFoldDB" id="A0ABD1D2B3"/>
<dbReference type="InterPro" id="IPR035977">
    <property type="entry name" value="Ribosomal_bL36_sp"/>
</dbReference>
<keyword evidence="6 7" id="KW-0687">Ribonucleoprotein</keyword>
<dbReference type="InterPro" id="IPR052143">
    <property type="entry name" value="Mitoribosomal_bL36m"/>
</dbReference>
<name>A0ABD1D2B3_CULPP</name>
<evidence type="ECO:0000256" key="2">
    <source>
        <dbReference type="ARBA" id="ARBA00007645"/>
    </source>
</evidence>
<evidence type="ECO:0000256" key="1">
    <source>
        <dbReference type="ARBA" id="ARBA00004173"/>
    </source>
</evidence>
<proteinExistence type="inferred from homology"/>
<protein>
    <recommendedName>
        <fullName evidence="7">Ribosomal protein</fullName>
    </recommendedName>
</protein>
<dbReference type="GO" id="GO:0005840">
    <property type="term" value="C:ribosome"/>
    <property type="evidence" value="ECO:0007669"/>
    <property type="project" value="UniProtKB-KW"/>
</dbReference>
<evidence type="ECO:0000256" key="7">
    <source>
        <dbReference type="RuleBase" id="RU000570"/>
    </source>
</evidence>
<reference evidence="8 9" key="1">
    <citation type="submission" date="2024-05" db="EMBL/GenBank/DDBJ databases">
        <title>Culex pipiens pipiens assembly and annotation.</title>
        <authorList>
            <person name="Alout H."/>
            <person name="Durand T."/>
        </authorList>
    </citation>
    <scope>NUCLEOTIDE SEQUENCE [LARGE SCALE GENOMIC DNA]</scope>
    <source>
        <strain evidence="8">HA-2024</strain>
        <tissue evidence="8">Whole body</tissue>
    </source>
</reference>